<dbReference type="Proteomes" id="UP000260655">
    <property type="component" value="Unassembled WGS sequence"/>
</dbReference>
<feature type="region of interest" description="Disordered" evidence="1">
    <location>
        <begin position="92"/>
        <end position="127"/>
    </location>
</feature>
<evidence type="ECO:0000256" key="1">
    <source>
        <dbReference type="SAM" id="MobiDB-lite"/>
    </source>
</evidence>
<dbReference type="EMBL" id="QSOV01000003">
    <property type="protein sequence ID" value="RGJ24962.1"/>
    <property type="molecule type" value="Genomic_DNA"/>
</dbReference>
<proteinExistence type="predicted"/>
<reference evidence="2 3" key="1">
    <citation type="submission" date="2018-08" db="EMBL/GenBank/DDBJ databases">
        <title>A genome reference for cultivated species of the human gut microbiota.</title>
        <authorList>
            <person name="Zou Y."/>
            <person name="Xue W."/>
            <person name="Luo G."/>
        </authorList>
    </citation>
    <scope>NUCLEOTIDE SEQUENCE [LARGE SCALE GENOMIC DNA]</scope>
    <source>
        <strain evidence="2 3">TM07-19</strain>
    </source>
</reference>
<sequence>MKMFEIRKIKKDKWLIILLVGLLLVVIAMPASDIKSDQTQDEQQMQKVGNASEDTYTDALETRLENALAKVKGVGNVKVMITLASSSEKVVEKDQEMTSEVQEGESGGKNTSSSETAVYANGNGEETPYVKQELSPRIEGVLVIADGGDNAIVIENITEAVQALFGVDTHKIKVMKHN</sequence>
<evidence type="ECO:0000313" key="2">
    <source>
        <dbReference type="EMBL" id="RGJ24962.1"/>
    </source>
</evidence>
<gene>
    <name evidence="2" type="ORF">DXD67_04245</name>
</gene>
<dbReference type="RefSeq" id="WP_117556517.1">
    <property type="nucleotide sequence ID" value="NZ_QSOV01000003.1"/>
</dbReference>
<name>A0A3E4GS12_9FIRM</name>
<organism evidence="2 3">
    <name type="scientific">Coprococcus comes</name>
    <dbReference type="NCBI Taxonomy" id="410072"/>
    <lineage>
        <taxon>Bacteria</taxon>
        <taxon>Bacillati</taxon>
        <taxon>Bacillota</taxon>
        <taxon>Clostridia</taxon>
        <taxon>Lachnospirales</taxon>
        <taxon>Lachnospiraceae</taxon>
        <taxon>Coprococcus</taxon>
    </lineage>
</organism>
<dbReference type="AlphaFoldDB" id="A0A3E4GS12"/>
<accession>A0A3E4GS12</accession>
<evidence type="ECO:0000313" key="3">
    <source>
        <dbReference type="Proteomes" id="UP000260655"/>
    </source>
</evidence>
<comment type="caution">
    <text evidence="2">The sequence shown here is derived from an EMBL/GenBank/DDBJ whole genome shotgun (WGS) entry which is preliminary data.</text>
</comment>
<protein>
    <submittedName>
        <fullName evidence="2">Stage III sporulation protein AG</fullName>
    </submittedName>
</protein>